<dbReference type="InterPro" id="IPR041578">
    <property type="entry name" value="PIN_8"/>
</dbReference>
<keyword evidence="3" id="KW-1185">Reference proteome</keyword>
<sequence length="409" mass="45917">MSQDTAEPIPSKPSGNSLRELFPGYFPPDKDAIGNVMTSGLVVFDTNPLLDAYKLTGTARIEFLASMRALDDRLWIPHQVGLEFLRNRSSVIDYSSGFPARFRKAAGDLHKEVQQLKDHRGLKDEDVKRIKQDIDAAITAILDAHTELYAFGVNKSVAIDKDPVFKEIEQIIARKVGPPLPNIDMAMKIGKQRLKEKIPPGYSDAPEKGEEGALGDYFVWAQTLIEAKQRGLPVLLVTNETKADWIRTEGSFKRGPRPELVDEMLREAGQPFQLMNVRSFLFHAGQHLSATVSESTIKQAESVQRHERQADFSGLEDALTEAVKGALEDDQLYEGNSSLDRSVIRNWLIESLFATQTKRDSYKHALRIIDVLKTGGEVELLTRDGHRWHLHFDGTKVLAQRPPEKAEPE</sequence>
<proteinExistence type="predicted"/>
<accession>A0ABP4QYF1</accession>
<name>A0ABP4QYF1_9ACTN</name>
<reference evidence="3" key="1">
    <citation type="journal article" date="2019" name="Int. J. Syst. Evol. Microbiol.">
        <title>The Global Catalogue of Microorganisms (GCM) 10K type strain sequencing project: providing services to taxonomists for standard genome sequencing and annotation.</title>
        <authorList>
            <consortium name="The Broad Institute Genomics Platform"/>
            <consortium name="The Broad Institute Genome Sequencing Center for Infectious Disease"/>
            <person name="Wu L."/>
            <person name="Ma J."/>
        </authorList>
    </citation>
    <scope>NUCLEOTIDE SEQUENCE [LARGE SCALE GENOMIC DNA]</scope>
    <source>
        <strain evidence="3">JCM 13929</strain>
    </source>
</reference>
<dbReference type="Proteomes" id="UP001500064">
    <property type="component" value="Unassembled WGS sequence"/>
</dbReference>
<evidence type="ECO:0000313" key="2">
    <source>
        <dbReference type="EMBL" id="GAA1628343.1"/>
    </source>
</evidence>
<comment type="caution">
    <text evidence="2">The sequence shown here is derived from an EMBL/GenBank/DDBJ whole genome shotgun (WGS) entry which is preliminary data.</text>
</comment>
<dbReference type="RefSeq" id="WP_346104475.1">
    <property type="nucleotide sequence ID" value="NZ_BAAAMU010000015.1"/>
</dbReference>
<dbReference type="EMBL" id="BAAAMU010000015">
    <property type="protein sequence ID" value="GAA1628343.1"/>
    <property type="molecule type" value="Genomic_DNA"/>
</dbReference>
<organism evidence="2 3">
    <name type="scientific">Nonomuraea maheshkhaliensis</name>
    <dbReference type="NCBI Taxonomy" id="419590"/>
    <lineage>
        <taxon>Bacteria</taxon>
        <taxon>Bacillati</taxon>
        <taxon>Actinomycetota</taxon>
        <taxon>Actinomycetes</taxon>
        <taxon>Streptosporangiales</taxon>
        <taxon>Streptosporangiaceae</taxon>
        <taxon>Nonomuraea</taxon>
    </lineage>
</organism>
<feature type="domain" description="PIN like" evidence="1">
    <location>
        <begin position="41"/>
        <end position="260"/>
    </location>
</feature>
<protein>
    <recommendedName>
        <fullName evidence="1">PIN like domain-containing protein</fullName>
    </recommendedName>
</protein>
<dbReference type="Pfam" id="PF18476">
    <property type="entry name" value="PIN_8"/>
    <property type="match status" value="1"/>
</dbReference>
<evidence type="ECO:0000313" key="3">
    <source>
        <dbReference type="Proteomes" id="UP001500064"/>
    </source>
</evidence>
<evidence type="ECO:0000259" key="1">
    <source>
        <dbReference type="Pfam" id="PF18476"/>
    </source>
</evidence>
<gene>
    <name evidence="2" type="ORF">GCM10009733_026360</name>
</gene>